<organism evidence="1 2">
    <name type="scientific">Apis cerana cerana</name>
    <name type="common">Oriental honeybee</name>
    <dbReference type="NCBI Taxonomy" id="94128"/>
    <lineage>
        <taxon>Eukaryota</taxon>
        <taxon>Metazoa</taxon>
        <taxon>Ecdysozoa</taxon>
        <taxon>Arthropoda</taxon>
        <taxon>Hexapoda</taxon>
        <taxon>Insecta</taxon>
        <taxon>Pterygota</taxon>
        <taxon>Neoptera</taxon>
        <taxon>Endopterygota</taxon>
        <taxon>Hymenoptera</taxon>
        <taxon>Apocrita</taxon>
        <taxon>Aculeata</taxon>
        <taxon>Apoidea</taxon>
        <taxon>Anthophila</taxon>
        <taxon>Apidae</taxon>
        <taxon>Apis</taxon>
    </lineage>
</organism>
<dbReference type="EMBL" id="KZ288248">
    <property type="protein sequence ID" value="PBC31166.1"/>
    <property type="molecule type" value="Genomic_DNA"/>
</dbReference>
<sequence length="164" mass="18330">MCVYCTSDTESAGRYSRTEVDGSREQRKSRISLSSLFKRNKDKVSGADTDTMRTVVTVDDEKHQTAPIAQDAAKPTTDEGGIVYAELDLTQQQQNVPIRHLNEDKTEYAEILYTKPSTEEQQTPKDSILCGFSCTSLINYSRAKEERSDSTYLNSLVTIVTACI</sequence>
<dbReference type="AlphaFoldDB" id="A0A2A3EIZ7"/>
<name>A0A2A3EIZ7_APICC</name>
<gene>
    <name evidence="1" type="ORF">APICC_09210</name>
</gene>
<dbReference type="Proteomes" id="UP000242457">
    <property type="component" value="Unassembled WGS sequence"/>
</dbReference>
<keyword evidence="2" id="KW-1185">Reference proteome</keyword>
<protein>
    <submittedName>
        <fullName evidence="1">Uncharacterized protein</fullName>
    </submittedName>
</protein>
<reference evidence="1 2" key="1">
    <citation type="submission" date="2014-07" db="EMBL/GenBank/DDBJ databases">
        <title>Genomic and transcriptomic analysis on Apis cerana provide comprehensive insights into honey bee biology.</title>
        <authorList>
            <person name="Diao Q."/>
            <person name="Sun L."/>
            <person name="Zheng H."/>
            <person name="Zheng H."/>
            <person name="Xu S."/>
            <person name="Wang S."/>
            <person name="Zeng Z."/>
            <person name="Hu F."/>
            <person name="Su S."/>
            <person name="Wu J."/>
        </authorList>
    </citation>
    <scope>NUCLEOTIDE SEQUENCE [LARGE SCALE GENOMIC DNA]</scope>
    <source>
        <tissue evidence="1">Pupae without intestine</tissue>
    </source>
</reference>
<evidence type="ECO:0000313" key="1">
    <source>
        <dbReference type="EMBL" id="PBC31166.1"/>
    </source>
</evidence>
<dbReference type="OrthoDB" id="6345017at2759"/>
<dbReference type="STRING" id="94128.A0A2A3EIZ7"/>
<evidence type="ECO:0000313" key="2">
    <source>
        <dbReference type="Proteomes" id="UP000242457"/>
    </source>
</evidence>
<proteinExistence type="predicted"/>
<accession>A0A2A3EIZ7</accession>